<reference evidence="2 3" key="1">
    <citation type="submission" date="2012-08" db="EMBL/GenBank/DDBJ databases">
        <authorList>
            <person name="Gan P.H.P."/>
            <person name="Ikeda K."/>
            <person name="Irieda H."/>
            <person name="Narusaka M."/>
            <person name="O'Connell R.J."/>
            <person name="Narusaka Y."/>
            <person name="Takano Y."/>
            <person name="Kubo Y."/>
            <person name="Shirasu K."/>
        </authorList>
    </citation>
    <scope>NUCLEOTIDE SEQUENCE [LARGE SCALE GENOMIC DNA]</scope>
    <source>
        <strain evidence="2 3">Nara gc5</strain>
    </source>
</reference>
<dbReference type="GeneID" id="43612871"/>
<gene>
    <name evidence="2" type="ORF">CGGC5_v011134</name>
</gene>
<feature type="region of interest" description="Disordered" evidence="1">
    <location>
        <begin position="60"/>
        <end position="89"/>
    </location>
</feature>
<dbReference type="EMBL" id="ANPB02000006">
    <property type="protein sequence ID" value="KAF4481359.1"/>
    <property type="molecule type" value="Genomic_DNA"/>
</dbReference>
<evidence type="ECO:0000313" key="3">
    <source>
        <dbReference type="Proteomes" id="UP000011096"/>
    </source>
</evidence>
<name>A0A7J6IX38_COLFN</name>
<accession>A0A7J6IX38</accession>
<evidence type="ECO:0000256" key="1">
    <source>
        <dbReference type="SAM" id="MobiDB-lite"/>
    </source>
</evidence>
<reference evidence="2 3" key="2">
    <citation type="submission" date="2020-04" db="EMBL/GenBank/DDBJ databases">
        <title>Genome sequencing and assembly of multiple isolates from the Colletotrichum gloeosporioides species complex.</title>
        <authorList>
            <person name="Gan P."/>
            <person name="Shirasu K."/>
        </authorList>
    </citation>
    <scope>NUCLEOTIDE SEQUENCE [LARGE SCALE GENOMIC DNA]</scope>
    <source>
        <strain evidence="2 3">Nara gc5</strain>
    </source>
</reference>
<feature type="compositionally biased region" description="Polar residues" evidence="1">
    <location>
        <begin position="80"/>
        <end position="89"/>
    </location>
</feature>
<dbReference type="Proteomes" id="UP000011096">
    <property type="component" value="Unassembled WGS sequence"/>
</dbReference>
<protein>
    <submittedName>
        <fullName evidence="2">Uncharacterized protein</fullName>
    </submittedName>
</protein>
<keyword evidence="3" id="KW-1185">Reference proteome</keyword>
<sequence length="105" mass="11753">MARRVGSRDAAARCAFSQQASKLVDIKLARRESSRVSCECEERAEKWQQEPGLAHPLTQHFLRHNPPANRQEPSPFEKTSAGNCTALSPQDQSPLLLEALNQRCL</sequence>
<organism evidence="2 3">
    <name type="scientific">Colletotrichum fructicola (strain Nara gc5)</name>
    <name type="common">Anthracnose fungus</name>
    <name type="synonym">Colletotrichum gloeosporioides (strain Nara gc5)</name>
    <dbReference type="NCBI Taxonomy" id="1213859"/>
    <lineage>
        <taxon>Eukaryota</taxon>
        <taxon>Fungi</taxon>
        <taxon>Dikarya</taxon>
        <taxon>Ascomycota</taxon>
        <taxon>Pezizomycotina</taxon>
        <taxon>Sordariomycetes</taxon>
        <taxon>Hypocreomycetidae</taxon>
        <taxon>Glomerellales</taxon>
        <taxon>Glomerellaceae</taxon>
        <taxon>Colletotrichum</taxon>
        <taxon>Colletotrichum gloeosporioides species complex</taxon>
    </lineage>
</organism>
<proteinExistence type="predicted"/>
<dbReference type="InParanoid" id="A0A7J6IX38"/>
<dbReference type="RefSeq" id="XP_066008291.1">
    <property type="nucleotide sequence ID" value="XM_066152486.1"/>
</dbReference>
<dbReference type="AlphaFoldDB" id="A0A7J6IX38"/>
<comment type="caution">
    <text evidence="2">The sequence shown here is derived from an EMBL/GenBank/DDBJ whole genome shotgun (WGS) entry which is preliminary data.</text>
</comment>
<evidence type="ECO:0000313" key="2">
    <source>
        <dbReference type="EMBL" id="KAF4481359.1"/>
    </source>
</evidence>